<feature type="domain" description="SLH" evidence="4">
    <location>
        <begin position="2015"/>
        <end position="2075"/>
    </location>
</feature>
<dbReference type="Gene3D" id="2.60.120.260">
    <property type="entry name" value="Galactose-binding domain-like"/>
    <property type="match status" value="2"/>
</dbReference>
<protein>
    <submittedName>
        <fullName evidence="5">S-layer homology domain-containing protein</fullName>
    </submittedName>
</protein>
<evidence type="ECO:0000256" key="1">
    <source>
        <dbReference type="SAM" id="MobiDB-lite"/>
    </source>
</evidence>
<sequence length="2075" mass="221102">MARFKSWFAGLMAALLLFSAAPVFADEPAATDPGSTDLTDISVHDESHSYVRIKNKWKSNYLYEASDGNVLYGFTAPEDEAAYWLIEDGPDGSTKQIKNAKTGNYISIADTPMRRAPLTAKPAADSAAEQWYIENIGGGGFVLFKSATAPSSSNLVIHEEDQLGFAEASSDINVNFDSPQWVLEPTDTPPAVHPVRIVNYTAADAGADYLYEDENGAIRHGVIPADGGSSVLAATYYQWTIEDYDGHKRIRNNATGHYLTAGNPAQGTAGTSDASREDQWMFRESDQYDDYIAIQSASKPVDYLNIQEDDGRARSGAVDPASDSAQWMLEDPEAASPDYVRIQNVWQSFVLYEDENGDLKYGNQRTDQRDQWRIVKYEGRKLFVNRATGRYLSTPGTDGRLKLVPHSEDEAPATNLIWSAKSLGDGIKVIRNVTDPAPTGDQGRLINLQNLTKYAEYASINPNWGSPQWLFVPVPPDSPATVRFISASGQALYEAPTVNPDVGVVKYGDVPVTDRSSIWALTASPDGNYWVMNAATGHHLSLQNFAVDEAAAAASPAQATQEFYEVWGSAKWHIEGTADTPGVIKNTAWSQRVLQLDGNGNVKATYNEDDNAKFSVVPAAVTPPMPDGPIRIQNRSSQLYLFEQNGIARYGDLEESNGYSHWIVERDGSAVRIKNRATGHYLQVTPDYAYIIAADAPEEAQAAAWSLEAAPDGSHWLVRSLNGSFNDEYINVENGFGYAERGLYLTSFESVQWDFAAAPEAFETPNMDGGRNEITSTPVQDDTNYVRISSAYNGAAGYLTEIDGAAALAATDGGEASQWLAEDFNGRKLLKNRATGHLLAAGEGGELAVADPARKTDAAAQWSIADLLGYKTIRSEAADAAPALAMEAGAVRLDASADRDAALWAFDPVAADAKYEAEDAFQGGGAHTSESVKGYLGTGYVDGLNAGGAKVSFAVNAQSAGSYSLSLRYLNASGARSALDMYVNGLRAGTVMLPASTGWANLPLSADLRTGINTISLQAGGSARFAAAIDSLTVKDSVNKNYRGATMPYTTYEAEHGDTNGTILGPSRTYLDVASEASGRQAVKLDQTGQYVEFRTAKAANSIVLRFSIPDSANGTGTQATLGLYVNGEFRQKLQLNSNYAWEYGSYPWSNNPQDGSPHRFFDEMHALIGDVPAGATITLKMDEDSAAEYYIVDFAELEQADGPYAMPDGFVPVTDYGAVAGDGADDTAAFKEAMADAKVQGKGVWFPPGEFDLADGLIDLDQVTIRGAGMWHTQLNGAKFFGKGGGVQVYDLLIDVGINVRDDEAHTNAFEGAFGPGSALQNVWIEHAKAGLWLTAKDGAEMSDRITDGLYMVGLRIRNLMADGINFSVGTSNSLMEQSDVRYPGDDGIAMWSAEGRASVNNTVRFNTVSLPWLADNIVVFGGTDNKIQDNIALDTITKGAGIAVSTRFNPVSFAGTTVVERNTMIRTGSYSSDVGSDLGGLWIAAEEKDLTGPIVIRDNTAIDSKLQGLSITGAYTVEDVLLQDNVFDSAGTKGVEAAPTVRGGVTVDNLIIRNARIADVANGAPDAFEFREVNEGFANGPKPFAVEWSDGSTGRFSLKAGAKAQVKVKDSSGADVTDQADFATTEPAIASVSDSGTVTGLKVGETRLQVAYGDAAREYTLSVTANDSVPGGGKGGGSDGDAGGEAPASPAGPNAGDNDRKLMESKDSVIVFEIGPSSDREGEAPFTIGGLRSAAQANPTAAIELRSGELSWLVPMSLISKLIGTRDALDADLQWTFKLRQANGASAEQVRDKAGSLGMRLIGRPVEFTIARESEDGVEEVVNFGGSYAARTLTLDEELDPATATALLYNPVKGTFQFVPAVFETLGGKTVVTIKSALNGLFVVADHPAPAFVDVGSHWAADTIRMLASKTIVQGVSADTFAPNRPVTRAEFTVLLIRALGLRADGAARAYGDVSSFDWHAEAIAAASEYGLVQGMYDGAFRPGGEITREQMAVMVAAAYRLIAGETSSAAPAASFSDSGDIHAWAADAVQLAINSGLMRGQSEGAFAPLATATRAEAATVIRRLLEAGQFMN</sequence>
<dbReference type="SMART" id="SM00710">
    <property type="entry name" value="PbH1"/>
    <property type="match status" value="8"/>
</dbReference>
<keyword evidence="6" id="KW-1185">Reference proteome</keyword>
<dbReference type="InterPro" id="IPR055149">
    <property type="entry name" value="Agl_cat_D2"/>
</dbReference>
<dbReference type="SUPFAM" id="SSF49785">
    <property type="entry name" value="Galactose-binding domain-like"/>
    <property type="match status" value="1"/>
</dbReference>
<feature type="region of interest" description="Disordered" evidence="1">
    <location>
        <begin position="1665"/>
        <end position="1703"/>
    </location>
</feature>
<comment type="caution">
    <text evidence="5">The sequence shown here is derived from an EMBL/GenBank/DDBJ whole genome shotgun (WGS) entry which is preliminary data.</text>
</comment>
<dbReference type="PROSITE" id="PS51272">
    <property type="entry name" value="SLH"/>
    <property type="match status" value="3"/>
</dbReference>
<evidence type="ECO:0000259" key="4">
    <source>
        <dbReference type="PROSITE" id="PS51272"/>
    </source>
</evidence>
<feature type="domain" description="SLH" evidence="4">
    <location>
        <begin position="1889"/>
        <end position="1952"/>
    </location>
</feature>
<dbReference type="Gene3D" id="2.80.10.50">
    <property type="match status" value="6"/>
</dbReference>
<dbReference type="Gene3D" id="2.160.20.10">
    <property type="entry name" value="Single-stranded right-handed beta-helix, Pectin lyase-like"/>
    <property type="match status" value="1"/>
</dbReference>
<feature type="chain" id="PRO_5032747696" evidence="2">
    <location>
        <begin position="26"/>
        <end position="2075"/>
    </location>
</feature>
<dbReference type="InterPro" id="IPR006626">
    <property type="entry name" value="PbH1"/>
</dbReference>
<dbReference type="PANTHER" id="PTHR43308:SF5">
    <property type="entry name" value="S-LAYER PROTEIN _ PEPTIDOGLYCAN ENDO-BETA-N-ACETYLGLUCOSAMINIDASE"/>
    <property type="match status" value="1"/>
</dbReference>
<dbReference type="Proteomes" id="UP000574133">
    <property type="component" value="Unassembled WGS sequence"/>
</dbReference>
<dbReference type="InterPro" id="IPR051465">
    <property type="entry name" value="Cell_Envelope_Struct_Comp"/>
</dbReference>
<dbReference type="SUPFAM" id="SSF50370">
    <property type="entry name" value="Ricin B-like lectins"/>
    <property type="match status" value="3"/>
</dbReference>
<dbReference type="SUPFAM" id="SSF51126">
    <property type="entry name" value="Pectin lyase-like"/>
    <property type="match status" value="1"/>
</dbReference>
<keyword evidence="2" id="KW-0732">Signal</keyword>
<name>A0A841TGQ8_9BACL</name>
<dbReference type="Pfam" id="PF22816">
    <property type="entry name" value="CatAgl_D2"/>
    <property type="match status" value="1"/>
</dbReference>
<dbReference type="Gene3D" id="2.60.40.1080">
    <property type="match status" value="1"/>
</dbReference>
<dbReference type="PROSITE" id="PS51175">
    <property type="entry name" value="CBM6"/>
    <property type="match status" value="1"/>
</dbReference>
<accession>A0A841TGQ8</accession>
<feature type="compositionally biased region" description="Gly residues" evidence="1">
    <location>
        <begin position="1672"/>
        <end position="1685"/>
    </location>
</feature>
<dbReference type="RefSeq" id="WP_185180385.1">
    <property type="nucleotide sequence ID" value="NZ_CBCSEP010000037.1"/>
</dbReference>
<dbReference type="CDD" id="cd14490">
    <property type="entry name" value="CBM6-CBM35-CBM36_like_1"/>
    <property type="match status" value="1"/>
</dbReference>
<dbReference type="GO" id="GO:0030246">
    <property type="term" value="F:carbohydrate binding"/>
    <property type="evidence" value="ECO:0007669"/>
    <property type="project" value="InterPro"/>
</dbReference>
<evidence type="ECO:0000259" key="3">
    <source>
        <dbReference type="PROSITE" id="PS51175"/>
    </source>
</evidence>
<dbReference type="InterPro" id="IPR005084">
    <property type="entry name" value="CBM6"/>
</dbReference>
<dbReference type="Pfam" id="PF22815">
    <property type="entry name" value="CatAgl_D1"/>
    <property type="match status" value="1"/>
</dbReference>
<dbReference type="CDD" id="cd23432">
    <property type="entry name" value="beta-trefoil_Ricin_EndoBetaGal-like"/>
    <property type="match status" value="6"/>
</dbReference>
<proteinExistence type="predicted"/>
<dbReference type="PANTHER" id="PTHR43308">
    <property type="entry name" value="OUTER MEMBRANE PROTEIN ALPHA-RELATED"/>
    <property type="match status" value="1"/>
</dbReference>
<dbReference type="CDD" id="cd04083">
    <property type="entry name" value="CBM35_Lmo2446-like"/>
    <property type="match status" value="1"/>
</dbReference>
<feature type="domain" description="CBM6" evidence="3">
    <location>
        <begin position="913"/>
        <end position="1035"/>
    </location>
</feature>
<dbReference type="Pfam" id="PF16990">
    <property type="entry name" value="CBM_35"/>
    <property type="match status" value="1"/>
</dbReference>
<feature type="domain" description="SLH" evidence="4">
    <location>
        <begin position="1953"/>
        <end position="2012"/>
    </location>
</feature>
<feature type="compositionally biased region" description="Low complexity" evidence="1">
    <location>
        <begin position="1686"/>
        <end position="1698"/>
    </location>
</feature>
<dbReference type="InterPro" id="IPR035992">
    <property type="entry name" value="Ricin_B-like_lectins"/>
</dbReference>
<organism evidence="5 6">
    <name type="scientific">Cohnella lubricantis</name>
    <dbReference type="NCBI Taxonomy" id="2163172"/>
    <lineage>
        <taxon>Bacteria</taxon>
        <taxon>Bacillati</taxon>
        <taxon>Bacillota</taxon>
        <taxon>Bacilli</taxon>
        <taxon>Bacillales</taxon>
        <taxon>Paenibacillaceae</taxon>
        <taxon>Cohnella</taxon>
    </lineage>
</organism>
<dbReference type="InterPro" id="IPR033801">
    <property type="entry name" value="CBM6-CBM35-CBM36-like_1"/>
</dbReference>
<dbReference type="InterPro" id="IPR001119">
    <property type="entry name" value="SLH_dom"/>
</dbReference>
<reference evidence="5 6" key="1">
    <citation type="submission" date="2020-08" db="EMBL/GenBank/DDBJ databases">
        <title>Cohnella phylogeny.</title>
        <authorList>
            <person name="Dunlap C."/>
        </authorList>
    </citation>
    <scope>NUCLEOTIDE SEQUENCE [LARGE SCALE GENOMIC DNA]</scope>
    <source>
        <strain evidence="5 6">DSM 103658</strain>
    </source>
</reference>
<dbReference type="EMBL" id="JACJVN010000071">
    <property type="protein sequence ID" value="MBB6679119.1"/>
    <property type="molecule type" value="Genomic_DNA"/>
</dbReference>
<evidence type="ECO:0000256" key="2">
    <source>
        <dbReference type="SAM" id="SignalP"/>
    </source>
</evidence>
<feature type="signal peptide" evidence="2">
    <location>
        <begin position="1"/>
        <end position="25"/>
    </location>
</feature>
<dbReference type="Pfam" id="PF00395">
    <property type="entry name" value="SLH"/>
    <property type="match status" value="3"/>
</dbReference>
<gene>
    <name evidence="5" type="ORF">H4Q31_17655</name>
</gene>
<evidence type="ECO:0000313" key="5">
    <source>
        <dbReference type="EMBL" id="MBB6679119.1"/>
    </source>
</evidence>
<dbReference type="InterPro" id="IPR012334">
    <property type="entry name" value="Pectin_lyas_fold"/>
</dbReference>
<evidence type="ECO:0000313" key="6">
    <source>
        <dbReference type="Proteomes" id="UP000574133"/>
    </source>
</evidence>
<dbReference type="InterPro" id="IPR011050">
    <property type="entry name" value="Pectin_lyase_fold/virulence"/>
</dbReference>
<dbReference type="InterPro" id="IPR008979">
    <property type="entry name" value="Galactose-bd-like_sf"/>
</dbReference>